<dbReference type="Proteomes" id="UP000028924">
    <property type="component" value="Unassembled WGS sequence"/>
</dbReference>
<evidence type="ECO:0000259" key="1">
    <source>
        <dbReference type="Pfam" id="PF00171"/>
    </source>
</evidence>
<dbReference type="InterPro" id="IPR016162">
    <property type="entry name" value="Ald_DH_N"/>
</dbReference>
<dbReference type="InterPro" id="IPR016163">
    <property type="entry name" value="Ald_DH_C"/>
</dbReference>
<sequence length="496" mass="52743">MVSSASGVVLPRGVEPLPATDQHELERVVASLKAKAPQWWVVDVFPSGLERLLNAGFRGSVWVTPGQEPTQGALYARKAAGVPGPDAGVALVLGAGNQVSVAACDILHKLVVDDQVVVCKMNPVNEYMGPFVAAALAPLVQAGYVAVVYGGGEVGRALCTHPDVDSIHLTGAAATYDAIVWQGKPKVGDPPCTKHVGAELGCVTPYIITPGPWTDAELAYHADTVASALILNAGHNCLKVELVVTDAAWELRPKFLDALRAKLAACPRRVAYYPTSDEKFQAFRERFPEGVEELGLESGPGTSPWLFKAGQSVDSVDAQHENWCGVLQEVALEGTGGDPAAFLRAAVEFANERVWGTLSAGLIIHPATKARRGLQGRGDGGAAHSEAFDAAVAELRYGAIAINCPTTMCFVNTCLPWGGYPGSTPQDIGSGNCYVHNTKLIDHPQKGVLEAPWTVRPKPFWATQNPSLEGMAPAALKFFAYPTVWNMIKVIWKTLV</sequence>
<reference evidence="2 3" key="1">
    <citation type="journal article" date="2014" name="BMC Genomics">
        <title>Oil accumulation mechanisms of the oleaginous microalga Chlorella protothecoides revealed through its genome, transcriptomes, and proteomes.</title>
        <authorList>
            <person name="Gao C."/>
            <person name="Wang Y."/>
            <person name="Shen Y."/>
            <person name="Yan D."/>
            <person name="He X."/>
            <person name="Dai J."/>
            <person name="Wu Q."/>
        </authorList>
    </citation>
    <scope>NUCLEOTIDE SEQUENCE [LARGE SCALE GENOMIC DNA]</scope>
    <source>
        <strain evidence="2 3">0710</strain>
    </source>
</reference>
<dbReference type="GO" id="GO:0016620">
    <property type="term" value="F:oxidoreductase activity, acting on the aldehyde or oxo group of donors, NAD or NADP as acceptor"/>
    <property type="evidence" value="ECO:0007669"/>
    <property type="project" value="InterPro"/>
</dbReference>
<accession>A0A087SKL0</accession>
<dbReference type="Gene3D" id="3.40.309.10">
    <property type="entry name" value="Aldehyde Dehydrogenase, Chain A, domain 2"/>
    <property type="match status" value="1"/>
</dbReference>
<dbReference type="Pfam" id="PF00171">
    <property type="entry name" value="Aldedh"/>
    <property type="match status" value="1"/>
</dbReference>
<feature type="domain" description="Aldehyde dehydrogenase" evidence="1">
    <location>
        <begin position="117"/>
        <end position="263"/>
    </location>
</feature>
<dbReference type="KEGG" id="apro:F751_4757"/>
<dbReference type="STRING" id="3075.A0A087SKL0"/>
<keyword evidence="3" id="KW-1185">Reference proteome</keyword>
<proteinExistence type="predicted"/>
<organism evidence="2 3">
    <name type="scientific">Auxenochlorella protothecoides</name>
    <name type="common">Green microalga</name>
    <name type="synonym">Chlorella protothecoides</name>
    <dbReference type="NCBI Taxonomy" id="3075"/>
    <lineage>
        <taxon>Eukaryota</taxon>
        <taxon>Viridiplantae</taxon>
        <taxon>Chlorophyta</taxon>
        <taxon>core chlorophytes</taxon>
        <taxon>Trebouxiophyceae</taxon>
        <taxon>Chlorellales</taxon>
        <taxon>Chlorellaceae</taxon>
        <taxon>Auxenochlorella</taxon>
    </lineage>
</organism>
<dbReference type="OrthoDB" id="40137at2759"/>
<dbReference type="EMBL" id="KL662127">
    <property type="protein sequence ID" value="KFM26264.1"/>
    <property type="molecule type" value="Genomic_DNA"/>
</dbReference>
<dbReference type="GeneID" id="23616148"/>
<evidence type="ECO:0000313" key="2">
    <source>
        <dbReference type="EMBL" id="KFM26264.1"/>
    </source>
</evidence>
<dbReference type="AlphaFoldDB" id="A0A087SKL0"/>
<dbReference type="Gene3D" id="3.40.605.10">
    <property type="entry name" value="Aldehyde Dehydrogenase, Chain A, domain 1"/>
    <property type="match status" value="1"/>
</dbReference>
<dbReference type="SUPFAM" id="SSF53720">
    <property type="entry name" value="ALDH-like"/>
    <property type="match status" value="1"/>
</dbReference>
<gene>
    <name evidence="2" type="ORF">F751_4757</name>
</gene>
<dbReference type="InterPro" id="IPR016161">
    <property type="entry name" value="Ald_DH/histidinol_DH"/>
</dbReference>
<protein>
    <recommendedName>
        <fullName evidence="1">Aldehyde dehydrogenase domain-containing protein</fullName>
    </recommendedName>
</protein>
<name>A0A087SKL0_AUXPR</name>
<dbReference type="eggNOG" id="ENOG502S1KK">
    <property type="taxonomic scope" value="Eukaryota"/>
</dbReference>
<dbReference type="RefSeq" id="XP_011399160.1">
    <property type="nucleotide sequence ID" value="XM_011400858.1"/>
</dbReference>
<dbReference type="InterPro" id="IPR015590">
    <property type="entry name" value="Aldehyde_DH_dom"/>
</dbReference>
<evidence type="ECO:0000313" key="3">
    <source>
        <dbReference type="Proteomes" id="UP000028924"/>
    </source>
</evidence>